<dbReference type="GO" id="GO:0018449">
    <property type="term" value="F:1-phenylethanol dehydrogenase activity"/>
    <property type="evidence" value="ECO:0007669"/>
    <property type="project" value="UniProtKB-EC"/>
</dbReference>
<dbReference type="FunFam" id="3.40.50.720:FF:000084">
    <property type="entry name" value="Short-chain dehydrogenase reductase"/>
    <property type="match status" value="1"/>
</dbReference>
<dbReference type="KEGG" id="rid:RIdsm_01162"/>
<dbReference type="OrthoDB" id="7745792at2"/>
<accession>A0A0T5P1M7</accession>
<organism evidence="3 5">
    <name type="scientific">Roseovarius indicus</name>
    <dbReference type="NCBI Taxonomy" id="540747"/>
    <lineage>
        <taxon>Bacteria</taxon>
        <taxon>Pseudomonadati</taxon>
        <taxon>Pseudomonadota</taxon>
        <taxon>Alphaproteobacteria</taxon>
        <taxon>Rhodobacterales</taxon>
        <taxon>Roseobacteraceae</taxon>
        <taxon>Roseovarius</taxon>
    </lineage>
</organism>
<dbReference type="InterPro" id="IPR020904">
    <property type="entry name" value="Sc_DH/Rdtase_CS"/>
</dbReference>
<dbReference type="PATRIC" id="fig|540747.5.peg.3592"/>
<dbReference type="AlphaFoldDB" id="A0A0T5P1M7"/>
<dbReference type="EC" id="1.1.1.311" evidence="4"/>
<dbReference type="PANTHER" id="PTHR24321:SF8">
    <property type="entry name" value="ESTRADIOL 17-BETA-DEHYDROGENASE 8-RELATED"/>
    <property type="match status" value="1"/>
</dbReference>
<dbReference type="InterPro" id="IPR002347">
    <property type="entry name" value="SDR_fam"/>
</dbReference>
<gene>
    <name evidence="4" type="primary">ped_2</name>
    <name evidence="4" type="ORF">RIdsm_01162</name>
    <name evidence="3" type="ORF">XM52_26150</name>
</gene>
<sequence>MTGRLDGKVALVTGAGGGIGAAICDRFIAEGARVLAADISDEAIARAVKAAEGSERLLPMTCDITEPGDVQAAVTRAVEVFGKLDTLVNAAGGSTPHDGRVTEAPDEEFWRAIRLDLYGTFLVCKHGVPELVKAGGGAVVNFSSMVAKMALPERDCYTAAKGGVSALTRSMAQEYAQDGIRVNAIAPGLTLSERVRGLVEERDELRKLADQCLLGPNDPLDMAYMAVYLASDEARRTTGQILSVDSGVTIY</sequence>
<evidence type="ECO:0000313" key="3">
    <source>
        <dbReference type="EMBL" id="KRS15049.1"/>
    </source>
</evidence>
<dbReference type="Gene3D" id="3.40.50.720">
    <property type="entry name" value="NAD(P)-binding Rossmann-like Domain"/>
    <property type="match status" value="1"/>
</dbReference>
<comment type="similarity">
    <text evidence="1">Belongs to the short-chain dehydrogenases/reductases (SDR) family.</text>
</comment>
<dbReference type="RefSeq" id="WP_057821140.1">
    <property type="nucleotide sequence ID" value="NZ_CP031598.1"/>
</dbReference>
<dbReference type="Proteomes" id="UP000325785">
    <property type="component" value="Chromosome"/>
</dbReference>
<dbReference type="SUPFAM" id="SSF51735">
    <property type="entry name" value="NAD(P)-binding Rossmann-fold domains"/>
    <property type="match status" value="1"/>
</dbReference>
<dbReference type="PRINTS" id="PR00080">
    <property type="entry name" value="SDRFAMILY"/>
</dbReference>
<dbReference type="Proteomes" id="UP000051401">
    <property type="component" value="Unassembled WGS sequence"/>
</dbReference>
<evidence type="ECO:0000313" key="5">
    <source>
        <dbReference type="Proteomes" id="UP000051401"/>
    </source>
</evidence>
<evidence type="ECO:0000256" key="2">
    <source>
        <dbReference type="ARBA" id="ARBA00023002"/>
    </source>
</evidence>
<dbReference type="CDD" id="cd05233">
    <property type="entry name" value="SDR_c"/>
    <property type="match status" value="1"/>
</dbReference>
<reference evidence="4 6" key="2">
    <citation type="submission" date="2018-08" db="EMBL/GenBank/DDBJ databases">
        <title>Genetic Globetrotter - A new plasmid hitch-hiking vast phylogenetic and geographic distances.</title>
        <authorList>
            <person name="Vollmers J."/>
            <person name="Petersen J."/>
        </authorList>
    </citation>
    <scope>NUCLEOTIDE SEQUENCE [LARGE SCALE GENOMIC DNA]</scope>
    <source>
        <strain evidence="4 6">DSM 26383</strain>
    </source>
</reference>
<evidence type="ECO:0000256" key="1">
    <source>
        <dbReference type="ARBA" id="ARBA00006484"/>
    </source>
</evidence>
<name>A0A0T5P1M7_9RHOB</name>
<dbReference type="Pfam" id="PF13561">
    <property type="entry name" value="adh_short_C2"/>
    <property type="match status" value="1"/>
</dbReference>
<dbReference type="PROSITE" id="PS00061">
    <property type="entry name" value="ADH_SHORT"/>
    <property type="match status" value="1"/>
</dbReference>
<dbReference type="PANTHER" id="PTHR24321">
    <property type="entry name" value="DEHYDROGENASES, SHORT CHAIN"/>
    <property type="match status" value="1"/>
</dbReference>
<keyword evidence="2 4" id="KW-0560">Oxidoreductase</keyword>
<dbReference type="PRINTS" id="PR00081">
    <property type="entry name" value="GDHRDH"/>
</dbReference>
<evidence type="ECO:0000313" key="6">
    <source>
        <dbReference type="Proteomes" id="UP000325785"/>
    </source>
</evidence>
<evidence type="ECO:0000313" key="4">
    <source>
        <dbReference type="EMBL" id="QEW25376.1"/>
    </source>
</evidence>
<dbReference type="EMBL" id="CP031598">
    <property type="protein sequence ID" value="QEW25376.1"/>
    <property type="molecule type" value="Genomic_DNA"/>
</dbReference>
<dbReference type="EMBL" id="LAXI01000029">
    <property type="protein sequence ID" value="KRS15049.1"/>
    <property type="molecule type" value="Genomic_DNA"/>
</dbReference>
<dbReference type="InterPro" id="IPR036291">
    <property type="entry name" value="NAD(P)-bd_dom_sf"/>
</dbReference>
<protein>
    <submittedName>
        <fullName evidence="4">(S)-1-Phenylethanol dehydrogenase</fullName>
        <ecNumber evidence="4">1.1.1.311</ecNumber>
    </submittedName>
    <submittedName>
        <fullName evidence="3">Short-chain dehydrogenase</fullName>
    </submittedName>
</protein>
<proteinExistence type="inferred from homology"/>
<dbReference type="STRING" id="540747.SAMN04488031_106263"/>
<keyword evidence="5" id="KW-1185">Reference proteome</keyword>
<reference evidence="3 5" key="1">
    <citation type="submission" date="2015-04" db="EMBL/GenBank/DDBJ databases">
        <title>The draft genome sequence of Roseovarius indicus B108T.</title>
        <authorList>
            <person name="Li G."/>
            <person name="Lai Q."/>
            <person name="Shao Z."/>
            <person name="Yan P."/>
        </authorList>
    </citation>
    <scope>NUCLEOTIDE SEQUENCE [LARGE SCALE GENOMIC DNA]</scope>
    <source>
        <strain evidence="3 5">B108</strain>
    </source>
</reference>